<evidence type="ECO:0000313" key="1">
    <source>
        <dbReference type="EMBL" id="KAJ5380257.1"/>
    </source>
</evidence>
<dbReference type="EMBL" id="JAPZBS010000002">
    <property type="protein sequence ID" value="KAJ5380257.1"/>
    <property type="molecule type" value="Genomic_DNA"/>
</dbReference>
<dbReference type="RefSeq" id="XP_056557828.1">
    <property type="nucleotide sequence ID" value="XM_056695616.1"/>
</dbReference>
<evidence type="ECO:0000313" key="2">
    <source>
        <dbReference type="Proteomes" id="UP001147782"/>
    </source>
</evidence>
<organism evidence="1 2">
    <name type="scientific">Penicillium cataractarum</name>
    <dbReference type="NCBI Taxonomy" id="2100454"/>
    <lineage>
        <taxon>Eukaryota</taxon>
        <taxon>Fungi</taxon>
        <taxon>Dikarya</taxon>
        <taxon>Ascomycota</taxon>
        <taxon>Pezizomycotina</taxon>
        <taxon>Eurotiomycetes</taxon>
        <taxon>Eurotiomycetidae</taxon>
        <taxon>Eurotiales</taxon>
        <taxon>Aspergillaceae</taxon>
        <taxon>Penicillium</taxon>
    </lineage>
</organism>
<gene>
    <name evidence="1" type="ORF">N7496_002685</name>
</gene>
<name>A0A9W9SKP1_9EURO</name>
<comment type="caution">
    <text evidence="1">The sequence shown here is derived from an EMBL/GenBank/DDBJ whole genome shotgun (WGS) entry which is preliminary data.</text>
</comment>
<accession>A0A9W9SKP1</accession>
<sequence length="95" mass="10353">MKMVKNAAKYVSESVKGSTSETAKEANKNIAKDSDACIGTRATAAKDVAIDKKDEFVQEVKADTHNEAAKHQVFHFTDGPKTYEGYTSTNIVNII</sequence>
<dbReference type="PANTHER" id="PTHR38789:SF1">
    <property type="entry name" value="GLUCOSE-REPRESSIBLE GENE PROTEIN-RELATED"/>
    <property type="match status" value="1"/>
</dbReference>
<dbReference type="InterPro" id="IPR020100">
    <property type="entry name" value="Glc-repressible_Grg1"/>
</dbReference>
<dbReference type="Proteomes" id="UP001147782">
    <property type="component" value="Unassembled WGS sequence"/>
</dbReference>
<reference evidence="1" key="2">
    <citation type="journal article" date="2023" name="IMA Fungus">
        <title>Comparative genomic study of the Penicillium genus elucidates a diverse pangenome and 15 lateral gene transfer events.</title>
        <authorList>
            <person name="Petersen C."/>
            <person name="Sorensen T."/>
            <person name="Nielsen M.R."/>
            <person name="Sondergaard T.E."/>
            <person name="Sorensen J.L."/>
            <person name="Fitzpatrick D.A."/>
            <person name="Frisvad J.C."/>
            <person name="Nielsen K.L."/>
        </authorList>
    </citation>
    <scope>NUCLEOTIDE SEQUENCE</scope>
    <source>
        <strain evidence="1">IBT 29864</strain>
    </source>
</reference>
<dbReference type="AlphaFoldDB" id="A0A9W9SKP1"/>
<dbReference type="PANTHER" id="PTHR38789">
    <property type="entry name" value="REPRESSIBLE PROTEIN GRG1, PUTATIVE (AFU_ORTHOLOGUE AFUA_5G14210)-RELATED"/>
    <property type="match status" value="1"/>
</dbReference>
<protein>
    <submittedName>
        <fullName evidence="1">Glucose-repressible protein</fullName>
    </submittedName>
</protein>
<dbReference type="Pfam" id="PF11034">
    <property type="entry name" value="Grg1"/>
    <property type="match status" value="1"/>
</dbReference>
<proteinExistence type="predicted"/>
<dbReference type="OrthoDB" id="10039103at2759"/>
<reference evidence="1" key="1">
    <citation type="submission" date="2022-11" db="EMBL/GenBank/DDBJ databases">
        <authorList>
            <person name="Petersen C."/>
        </authorList>
    </citation>
    <scope>NUCLEOTIDE SEQUENCE</scope>
    <source>
        <strain evidence="1">IBT 29864</strain>
    </source>
</reference>
<dbReference type="GeneID" id="81434793"/>
<keyword evidence="2" id="KW-1185">Reference proteome</keyword>